<dbReference type="EMBL" id="LAZR01002750">
    <property type="protein sequence ID" value="KKN26048.1"/>
    <property type="molecule type" value="Genomic_DNA"/>
</dbReference>
<comment type="caution">
    <text evidence="1">The sequence shown here is derived from an EMBL/GenBank/DDBJ whole genome shotgun (WGS) entry which is preliminary data.</text>
</comment>
<proteinExistence type="predicted"/>
<sequence length="362" mass="37755">MAQSTHLRKYGVQTTIDFEVYEVDGVDLRVDWVPAAADCEVMKDEGASTQCTNTATDEGSTYSIVLTATEMQAARLVLKVVDAATKVFLDKVIVIETYGNASAQHAMDFDDAVRGGMTALPNAAADAAGGLPISDAGGLDLDAMNTAAVRLTAVRAAVLTDWIDAGRLDALLDAIPTTAMRGTDSAATEAKQDIIDANVDQIEAAVITNAAGTDVAADIIALKAETALIVADTNELQGDDIPGKLGAAADTDTATDIANIKARVDALLDTFGIIKNTALTNFEFLMVDSTDHFTPKTGLTITATRSIDGGAFASMANSASELSNGIYKINLAQADTNGNVITWRFTASGADDTFVTIRTTST</sequence>
<accession>A0A0F9S9K6</accession>
<organism evidence="1">
    <name type="scientific">marine sediment metagenome</name>
    <dbReference type="NCBI Taxonomy" id="412755"/>
    <lineage>
        <taxon>unclassified sequences</taxon>
        <taxon>metagenomes</taxon>
        <taxon>ecological metagenomes</taxon>
    </lineage>
</organism>
<name>A0A0F9S9K6_9ZZZZ</name>
<dbReference type="AlphaFoldDB" id="A0A0F9S9K6"/>
<protein>
    <submittedName>
        <fullName evidence="1">Uncharacterized protein</fullName>
    </submittedName>
</protein>
<evidence type="ECO:0000313" key="1">
    <source>
        <dbReference type="EMBL" id="KKN26048.1"/>
    </source>
</evidence>
<reference evidence="1" key="1">
    <citation type="journal article" date="2015" name="Nature">
        <title>Complex archaea that bridge the gap between prokaryotes and eukaryotes.</title>
        <authorList>
            <person name="Spang A."/>
            <person name="Saw J.H."/>
            <person name="Jorgensen S.L."/>
            <person name="Zaremba-Niedzwiedzka K."/>
            <person name="Martijn J."/>
            <person name="Lind A.E."/>
            <person name="van Eijk R."/>
            <person name="Schleper C."/>
            <person name="Guy L."/>
            <person name="Ettema T.J."/>
        </authorList>
    </citation>
    <scope>NUCLEOTIDE SEQUENCE</scope>
</reference>
<gene>
    <name evidence="1" type="ORF">LCGC14_0878540</name>
</gene>